<dbReference type="OrthoDB" id="1678912at2759"/>
<dbReference type="GO" id="GO:0000785">
    <property type="term" value="C:chromatin"/>
    <property type="evidence" value="ECO:0007669"/>
    <property type="project" value="TreeGrafter"/>
</dbReference>
<evidence type="ECO:0000259" key="1">
    <source>
        <dbReference type="PROSITE" id="PS51184"/>
    </source>
</evidence>
<evidence type="ECO:0000313" key="3">
    <source>
        <dbReference type="EMBL" id="CAF1602767.1"/>
    </source>
</evidence>
<dbReference type="GO" id="GO:0010468">
    <property type="term" value="P:regulation of gene expression"/>
    <property type="evidence" value="ECO:0007669"/>
    <property type="project" value="TreeGrafter"/>
</dbReference>
<protein>
    <recommendedName>
        <fullName evidence="1">JmjC domain-containing protein</fullName>
    </recommendedName>
</protein>
<comment type="caution">
    <text evidence="3">The sequence shown here is derived from an EMBL/GenBank/DDBJ whole genome shotgun (WGS) entry which is preliminary data.</text>
</comment>
<dbReference type="AlphaFoldDB" id="A0A816AWR7"/>
<sequence length="173" mass="19654">MHEGSSKFWYIVPSSHADQLEQCLRDVDTLDTSHCQASLQHKTLFPNPVELAQLHNIPVYRIEQCPNEIIVIFPRAYNWGFDGGFNVTESINFALPSWIPFGRSVRSCLCQQVGNPVELYMDPFTKENVLTYTQTHLNSQLLQLERILMTSGQQPILNLDTAVDGESNGLFKV</sequence>
<dbReference type="PANTHER" id="PTHR10694:SF7">
    <property type="entry name" value="[HISTONE H3]-TRIMETHYL-L-LYSINE(9) DEMETHYLASE"/>
    <property type="match status" value="1"/>
</dbReference>
<organism evidence="3 4">
    <name type="scientific">Adineta steineri</name>
    <dbReference type="NCBI Taxonomy" id="433720"/>
    <lineage>
        <taxon>Eukaryota</taxon>
        <taxon>Metazoa</taxon>
        <taxon>Spiralia</taxon>
        <taxon>Gnathifera</taxon>
        <taxon>Rotifera</taxon>
        <taxon>Eurotatoria</taxon>
        <taxon>Bdelloidea</taxon>
        <taxon>Adinetida</taxon>
        <taxon>Adinetidae</taxon>
        <taxon>Adineta</taxon>
    </lineage>
</organism>
<dbReference type="PROSITE" id="PS51184">
    <property type="entry name" value="JMJC"/>
    <property type="match status" value="1"/>
</dbReference>
<dbReference type="GO" id="GO:0032454">
    <property type="term" value="F:histone H3K9 demethylase activity"/>
    <property type="evidence" value="ECO:0007669"/>
    <property type="project" value="TreeGrafter"/>
</dbReference>
<proteinExistence type="predicted"/>
<dbReference type="GO" id="GO:0005634">
    <property type="term" value="C:nucleus"/>
    <property type="evidence" value="ECO:0007669"/>
    <property type="project" value="TreeGrafter"/>
</dbReference>
<name>A0A816AWR7_9BILA</name>
<dbReference type="InterPro" id="IPR003347">
    <property type="entry name" value="JmjC_dom"/>
</dbReference>
<dbReference type="Proteomes" id="UP000663832">
    <property type="component" value="Unassembled WGS sequence"/>
</dbReference>
<dbReference type="Proteomes" id="UP000663877">
    <property type="component" value="Unassembled WGS sequence"/>
</dbReference>
<gene>
    <name evidence="2" type="ORF">BJG266_LOCUS35840</name>
    <name evidence="3" type="ORF">QVE165_LOCUS52871</name>
</gene>
<keyword evidence="4" id="KW-1185">Reference proteome</keyword>
<dbReference type="Pfam" id="PF02373">
    <property type="entry name" value="JmjC"/>
    <property type="match status" value="1"/>
</dbReference>
<reference evidence="3" key="1">
    <citation type="submission" date="2021-02" db="EMBL/GenBank/DDBJ databases">
        <authorList>
            <person name="Nowell W R."/>
        </authorList>
    </citation>
    <scope>NUCLEOTIDE SEQUENCE</scope>
</reference>
<accession>A0A816AWR7</accession>
<dbReference type="SUPFAM" id="SSF51197">
    <property type="entry name" value="Clavaminate synthase-like"/>
    <property type="match status" value="1"/>
</dbReference>
<feature type="domain" description="JmjC" evidence="1">
    <location>
        <begin position="1"/>
        <end position="110"/>
    </location>
</feature>
<dbReference type="Gene3D" id="2.60.120.650">
    <property type="entry name" value="Cupin"/>
    <property type="match status" value="1"/>
</dbReference>
<evidence type="ECO:0000313" key="4">
    <source>
        <dbReference type="Proteomes" id="UP000663832"/>
    </source>
</evidence>
<dbReference type="GO" id="GO:0051864">
    <property type="term" value="F:histone H3K36 demethylase activity"/>
    <property type="evidence" value="ECO:0007669"/>
    <property type="project" value="TreeGrafter"/>
</dbReference>
<dbReference type="EMBL" id="CAJNOM010001311">
    <property type="protein sequence ID" value="CAF1602767.1"/>
    <property type="molecule type" value="Genomic_DNA"/>
</dbReference>
<dbReference type="EMBL" id="CAJNOI010000962">
    <property type="protein sequence ID" value="CAF1367415.1"/>
    <property type="molecule type" value="Genomic_DNA"/>
</dbReference>
<dbReference type="PANTHER" id="PTHR10694">
    <property type="entry name" value="LYSINE-SPECIFIC DEMETHYLASE"/>
    <property type="match status" value="1"/>
</dbReference>
<evidence type="ECO:0000313" key="2">
    <source>
        <dbReference type="EMBL" id="CAF1367415.1"/>
    </source>
</evidence>